<feature type="domain" description="2Fe-2S ferredoxin-type" evidence="7">
    <location>
        <begin position="219"/>
        <end position="304"/>
    </location>
</feature>
<name>A0A847RX97_9NEIS</name>
<dbReference type="EMBL" id="JABAIM010000001">
    <property type="protein sequence ID" value="NLR74381.1"/>
    <property type="molecule type" value="Genomic_DNA"/>
</dbReference>
<accession>A0A847RX97</accession>
<dbReference type="InterPro" id="IPR001041">
    <property type="entry name" value="2Fe-2S_ferredoxin-type"/>
</dbReference>
<comment type="caution">
    <text evidence="9">The sequence shown here is derived from an EMBL/GenBank/DDBJ whole genome shotgun (WGS) entry which is preliminary data.</text>
</comment>
<dbReference type="Gene3D" id="3.40.50.80">
    <property type="entry name" value="Nucleotide-binding domain of ferredoxin-NADP reductase (FNR) module"/>
    <property type="match status" value="1"/>
</dbReference>
<evidence type="ECO:0000256" key="6">
    <source>
        <dbReference type="ARBA" id="ARBA00023014"/>
    </source>
</evidence>
<dbReference type="InterPro" id="IPR017927">
    <property type="entry name" value="FAD-bd_FR_type"/>
</dbReference>
<dbReference type="PRINTS" id="PR00409">
    <property type="entry name" value="PHDIOXRDTASE"/>
</dbReference>
<keyword evidence="2" id="KW-0001">2Fe-2S</keyword>
<dbReference type="PROSITE" id="PS00197">
    <property type="entry name" value="2FE2S_FER_1"/>
    <property type="match status" value="1"/>
</dbReference>
<feature type="domain" description="FAD-binding FR-type" evidence="8">
    <location>
        <begin position="1"/>
        <end position="99"/>
    </location>
</feature>
<dbReference type="SUPFAM" id="SSF54292">
    <property type="entry name" value="2Fe-2S ferredoxin-like"/>
    <property type="match status" value="1"/>
</dbReference>
<dbReference type="SUPFAM" id="SSF52343">
    <property type="entry name" value="Ferredoxin reductase-like, C-terminal NADP-linked domain"/>
    <property type="match status" value="1"/>
</dbReference>
<dbReference type="InterPro" id="IPR036010">
    <property type="entry name" value="2Fe-2S_ferredoxin-like_sf"/>
</dbReference>
<dbReference type="GO" id="GO:0046872">
    <property type="term" value="F:metal ion binding"/>
    <property type="evidence" value="ECO:0007669"/>
    <property type="project" value="UniProtKB-KW"/>
</dbReference>
<keyword evidence="6" id="KW-0411">Iron-sulfur</keyword>
<dbReference type="PANTHER" id="PTHR47354:SF1">
    <property type="entry name" value="CARNITINE MONOOXYGENASE REDUCTASE SUBUNIT"/>
    <property type="match status" value="1"/>
</dbReference>
<dbReference type="Proteomes" id="UP000587991">
    <property type="component" value="Unassembled WGS sequence"/>
</dbReference>
<evidence type="ECO:0000259" key="8">
    <source>
        <dbReference type="PROSITE" id="PS51384"/>
    </source>
</evidence>
<evidence type="ECO:0000256" key="4">
    <source>
        <dbReference type="ARBA" id="ARBA00023002"/>
    </source>
</evidence>
<keyword evidence="4" id="KW-0560">Oxidoreductase</keyword>
<dbReference type="GO" id="GO:0051537">
    <property type="term" value="F:2 iron, 2 sulfur cluster binding"/>
    <property type="evidence" value="ECO:0007669"/>
    <property type="project" value="UniProtKB-KW"/>
</dbReference>
<dbReference type="PANTHER" id="PTHR47354">
    <property type="entry name" value="NADH OXIDOREDUCTASE HCR"/>
    <property type="match status" value="1"/>
</dbReference>
<keyword evidence="3" id="KW-0479">Metal-binding</keyword>
<keyword evidence="10" id="KW-1185">Reference proteome</keyword>
<dbReference type="Gene3D" id="3.10.20.30">
    <property type="match status" value="1"/>
</dbReference>
<dbReference type="InterPro" id="IPR039261">
    <property type="entry name" value="FNR_nucleotide-bd"/>
</dbReference>
<dbReference type="InterPro" id="IPR006058">
    <property type="entry name" value="2Fe2S_fd_BS"/>
</dbReference>
<dbReference type="SUPFAM" id="SSF63380">
    <property type="entry name" value="Riboflavin synthase domain-like"/>
    <property type="match status" value="1"/>
</dbReference>
<evidence type="ECO:0000313" key="9">
    <source>
        <dbReference type="EMBL" id="NLR74381.1"/>
    </source>
</evidence>
<evidence type="ECO:0000259" key="7">
    <source>
        <dbReference type="PROSITE" id="PS51085"/>
    </source>
</evidence>
<evidence type="ECO:0000313" key="10">
    <source>
        <dbReference type="Proteomes" id="UP000587991"/>
    </source>
</evidence>
<organism evidence="9 10">
    <name type="scientific">Leeia aquatica</name>
    <dbReference type="NCBI Taxonomy" id="2725557"/>
    <lineage>
        <taxon>Bacteria</taxon>
        <taxon>Pseudomonadati</taxon>
        <taxon>Pseudomonadota</taxon>
        <taxon>Betaproteobacteria</taxon>
        <taxon>Neisseriales</taxon>
        <taxon>Leeiaceae</taxon>
        <taxon>Leeia</taxon>
    </lineage>
</organism>
<protein>
    <submittedName>
        <fullName evidence="9">Oxidoreductase</fullName>
    </submittedName>
</protein>
<keyword evidence="5" id="KW-0408">Iron</keyword>
<dbReference type="AlphaFoldDB" id="A0A847RX97"/>
<dbReference type="InterPro" id="IPR017938">
    <property type="entry name" value="Riboflavin_synthase-like_b-brl"/>
</dbReference>
<evidence type="ECO:0000256" key="3">
    <source>
        <dbReference type="ARBA" id="ARBA00022723"/>
    </source>
</evidence>
<proteinExistence type="predicted"/>
<dbReference type="InterPro" id="IPR050415">
    <property type="entry name" value="MRET"/>
</dbReference>
<gene>
    <name evidence="9" type="ORF">HF682_04330</name>
</gene>
<dbReference type="InterPro" id="IPR012675">
    <property type="entry name" value="Beta-grasp_dom_sf"/>
</dbReference>
<evidence type="ECO:0000256" key="2">
    <source>
        <dbReference type="ARBA" id="ARBA00022714"/>
    </source>
</evidence>
<dbReference type="CDD" id="cd06185">
    <property type="entry name" value="PDR_like"/>
    <property type="match status" value="1"/>
</dbReference>
<dbReference type="GO" id="GO:0016491">
    <property type="term" value="F:oxidoreductase activity"/>
    <property type="evidence" value="ECO:0007669"/>
    <property type="project" value="UniProtKB-KW"/>
</dbReference>
<sequence>MKLIVQRKTLLATDVVQLTLVAADASPLPGFTAGAHLTLHSPVGERRYSLTSLPTTREHYQICVQRAQPGRGGSDWIHTHLQVGDEVTASGPYNAFPLQPDAPHTVLLAGGIGVTPFFGMVDALSQAGRSFEVHYAVQSVDRLLLPDQLGPHRHTYVKAHGERLDLESLLQQAPAGSAFYVCGPHRMLEAVKARAAQLGLPAVVLHMESFGAARRPQDQPVALTLTRTGVTVLAQPGETLLDVAQRAGAWASYECLRGECGACYAEVTGGEVDHRDVCLTPAQRAKGMCPCVSWATGPALQLDL</sequence>
<dbReference type="PROSITE" id="PS51384">
    <property type="entry name" value="FAD_FR"/>
    <property type="match status" value="1"/>
</dbReference>
<dbReference type="Pfam" id="PF00111">
    <property type="entry name" value="Fer2"/>
    <property type="match status" value="1"/>
</dbReference>
<dbReference type="CDD" id="cd00207">
    <property type="entry name" value="fer2"/>
    <property type="match status" value="1"/>
</dbReference>
<dbReference type="RefSeq" id="WP_168875999.1">
    <property type="nucleotide sequence ID" value="NZ_JABAIM010000001.1"/>
</dbReference>
<evidence type="ECO:0000256" key="1">
    <source>
        <dbReference type="ARBA" id="ARBA00022630"/>
    </source>
</evidence>
<keyword evidence="1" id="KW-0285">Flavoprotein</keyword>
<dbReference type="PROSITE" id="PS51085">
    <property type="entry name" value="2FE2S_FER_2"/>
    <property type="match status" value="1"/>
</dbReference>
<evidence type="ECO:0000256" key="5">
    <source>
        <dbReference type="ARBA" id="ARBA00023004"/>
    </source>
</evidence>
<dbReference type="Gene3D" id="2.40.30.10">
    <property type="entry name" value="Translation factors"/>
    <property type="match status" value="1"/>
</dbReference>
<reference evidence="9 10" key="1">
    <citation type="submission" date="2020-04" db="EMBL/GenBank/DDBJ databases">
        <title>Draft genome of Leeia sp. IMCC25680.</title>
        <authorList>
            <person name="Song J."/>
            <person name="Cho J.-C."/>
        </authorList>
    </citation>
    <scope>NUCLEOTIDE SEQUENCE [LARGE SCALE GENOMIC DNA]</scope>
    <source>
        <strain evidence="9 10">IMCC25680</strain>
    </source>
</reference>